<name>A0A235HB13_AZOBR</name>
<evidence type="ECO:0008006" key="3">
    <source>
        <dbReference type="Google" id="ProtNLM"/>
    </source>
</evidence>
<evidence type="ECO:0000313" key="1">
    <source>
        <dbReference type="EMBL" id="OYD82902.1"/>
    </source>
</evidence>
<dbReference type="Proteomes" id="UP000215367">
    <property type="component" value="Unassembled WGS sequence"/>
</dbReference>
<sequence length="132" mass="14962">MAGVIDRIERAVTGMGRPPVPTTSVLETLLFFRREGVQWRELRALPERASDSTLRRRLTEWGTTALLRRVHAVLIRMVRSGPEAAAQGWDVVVDSCSVRAKRGNRWLCFREGIQPLIRKTGQPHGSRLGHIR</sequence>
<proteinExistence type="predicted"/>
<dbReference type="AlphaFoldDB" id="A0A235HB13"/>
<evidence type="ECO:0000313" key="2">
    <source>
        <dbReference type="Proteomes" id="UP000215367"/>
    </source>
</evidence>
<gene>
    <name evidence="1" type="ORF">CHT98_18620</name>
</gene>
<organism evidence="1 2">
    <name type="scientific">Azospirillum brasilense</name>
    <dbReference type="NCBI Taxonomy" id="192"/>
    <lineage>
        <taxon>Bacteria</taxon>
        <taxon>Pseudomonadati</taxon>
        <taxon>Pseudomonadota</taxon>
        <taxon>Alphaproteobacteria</taxon>
        <taxon>Rhodospirillales</taxon>
        <taxon>Azospirillaceae</taxon>
        <taxon>Azospirillum</taxon>
    </lineage>
</organism>
<keyword evidence="1" id="KW-0614">Plasmid</keyword>
<protein>
    <recommendedName>
        <fullName evidence="3">Transposase</fullName>
    </recommendedName>
</protein>
<dbReference type="EMBL" id="NOWT01000018">
    <property type="protein sequence ID" value="OYD82902.1"/>
    <property type="molecule type" value="Genomic_DNA"/>
</dbReference>
<dbReference type="RefSeq" id="WP_094304989.1">
    <property type="nucleotide sequence ID" value="NZ_NOWT01000018.1"/>
</dbReference>
<comment type="caution">
    <text evidence="1">The sequence shown here is derived from an EMBL/GenBank/DDBJ whole genome shotgun (WGS) entry which is preliminary data.</text>
</comment>
<geneLocation type="plasmid" evidence="1">
    <name>unnamed</name>
</geneLocation>
<accession>A0A235HB13</accession>
<reference evidence="1 2" key="1">
    <citation type="submission" date="2017-07" db="EMBL/GenBank/DDBJ databases">
        <title>Whole genome sequence of Azospirillum brasilense 2A1, a potential biofertilizer strain.</title>
        <authorList>
            <person name="Fontana C.A."/>
            <person name="Toffoli L.M."/>
            <person name="Salazar S.M."/>
            <person name="Puglisi E."/>
            <person name="Pedraza R."/>
            <person name="Bassi D."/>
            <person name="Cocconcelli P.S."/>
        </authorList>
    </citation>
    <scope>NUCLEOTIDE SEQUENCE [LARGE SCALE GENOMIC DNA]</scope>
    <source>
        <strain evidence="1 2">2A1</strain>
        <plasmid evidence="1">unnamed</plasmid>
    </source>
</reference>